<protein>
    <recommendedName>
        <fullName evidence="3">MORN repeat protein</fullName>
    </recommendedName>
</protein>
<comment type="caution">
    <text evidence="1">The sequence shown here is derived from an EMBL/GenBank/DDBJ whole genome shotgun (WGS) entry which is preliminary data.</text>
</comment>
<reference evidence="1 2" key="1">
    <citation type="submission" date="2024-02" db="EMBL/GenBank/DDBJ databases">
        <title>Roseibium algae sp. nov., isolated from marine alga (Grateloupia sp.), showing potential in myo-inositol conversion.</title>
        <authorList>
            <person name="Wang Y."/>
        </authorList>
    </citation>
    <scope>NUCLEOTIDE SEQUENCE [LARGE SCALE GENOMIC DNA]</scope>
    <source>
        <strain evidence="1 2">H3510</strain>
    </source>
</reference>
<keyword evidence="2" id="KW-1185">Reference proteome</keyword>
<dbReference type="EMBL" id="JBAKIA010000001">
    <property type="protein sequence ID" value="MEJ8472858.1"/>
    <property type="molecule type" value="Genomic_DNA"/>
</dbReference>
<evidence type="ECO:0008006" key="3">
    <source>
        <dbReference type="Google" id="ProtNLM"/>
    </source>
</evidence>
<dbReference type="RefSeq" id="WP_340272347.1">
    <property type="nucleotide sequence ID" value="NZ_JBAKIA010000001.1"/>
</dbReference>
<evidence type="ECO:0000313" key="2">
    <source>
        <dbReference type="Proteomes" id="UP001385499"/>
    </source>
</evidence>
<name>A0ABU8TG71_9HYPH</name>
<proteinExistence type="predicted"/>
<sequence length="195" mass="22343">MNSSNFIEYRVEEKLDDQGRLLERKWCPRNSNDIYRQGGPALETFSPESGKLLYSVWCEEIGYGVHRNEDFPARISIDEDSGITYDEEYCRNGMTWRDGDKPATIARDRKNGAVICLEYFIGGNLHRDYDLPAIMAFDRNTGDLTIAKYYQYGKLHRENGPAVIEYNDNAEVISSQYYINGQKVSEPTAALDLTP</sequence>
<accession>A0ABU8TG71</accession>
<gene>
    <name evidence="1" type="ORF">V6575_02055</name>
</gene>
<evidence type="ECO:0000313" key="1">
    <source>
        <dbReference type="EMBL" id="MEJ8472858.1"/>
    </source>
</evidence>
<dbReference type="Proteomes" id="UP001385499">
    <property type="component" value="Unassembled WGS sequence"/>
</dbReference>
<organism evidence="1 2">
    <name type="scientific">Roseibium algae</name>
    <dbReference type="NCBI Taxonomy" id="3123038"/>
    <lineage>
        <taxon>Bacteria</taxon>
        <taxon>Pseudomonadati</taxon>
        <taxon>Pseudomonadota</taxon>
        <taxon>Alphaproteobacteria</taxon>
        <taxon>Hyphomicrobiales</taxon>
        <taxon>Stappiaceae</taxon>
        <taxon>Roseibium</taxon>
    </lineage>
</organism>